<reference evidence="2" key="1">
    <citation type="journal article" date="2019" name="Int. J. Syst. Evol. Microbiol.">
        <title>The Global Catalogue of Microorganisms (GCM) 10K type strain sequencing project: providing services to taxonomists for standard genome sequencing and annotation.</title>
        <authorList>
            <consortium name="The Broad Institute Genomics Platform"/>
            <consortium name="The Broad Institute Genome Sequencing Center for Infectious Disease"/>
            <person name="Wu L."/>
            <person name="Ma J."/>
        </authorList>
    </citation>
    <scope>NUCLEOTIDE SEQUENCE [LARGE SCALE GENOMIC DNA]</scope>
    <source>
        <strain evidence="2">NBRC 112299</strain>
    </source>
</reference>
<comment type="caution">
    <text evidence="1">The sequence shown here is derived from an EMBL/GenBank/DDBJ whole genome shotgun (WGS) entry which is preliminary data.</text>
</comment>
<sequence>MVLGPRGDSWGSVDQPMAVRDLVDEPATTDLYVCGPSPWAQQVADDARASGLKPDAIHLEKFGW</sequence>
<accession>A0ABQ6IH09</accession>
<evidence type="ECO:0000313" key="1">
    <source>
        <dbReference type="EMBL" id="GMA37016.1"/>
    </source>
</evidence>
<dbReference type="SUPFAM" id="SSF52343">
    <property type="entry name" value="Ferredoxin reductase-like, C-terminal NADP-linked domain"/>
    <property type="match status" value="1"/>
</dbReference>
<proteinExistence type="predicted"/>
<dbReference type="Gene3D" id="3.40.50.80">
    <property type="entry name" value="Nucleotide-binding domain of ferredoxin-NADP reductase (FNR) module"/>
    <property type="match status" value="1"/>
</dbReference>
<protein>
    <submittedName>
        <fullName evidence="1">Uncharacterized protein</fullName>
    </submittedName>
</protein>
<keyword evidence="2" id="KW-1185">Reference proteome</keyword>
<evidence type="ECO:0000313" key="2">
    <source>
        <dbReference type="Proteomes" id="UP001157125"/>
    </source>
</evidence>
<dbReference type="EMBL" id="BSUN01000001">
    <property type="protein sequence ID" value="GMA37016.1"/>
    <property type="molecule type" value="Genomic_DNA"/>
</dbReference>
<gene>
    <name evidence="1" type="ORF">GCM10025876_32200</name>
</gene>
<dbReference type="Proteomes" id="UP001157125">
    <property type="component" value="Unassembled WGS sequence"/>
</dbReference>
<dbReference type="InterPro" id="IPR039261">
    <property type="entry name" value="FNR_nucleotide-bd"/>
</dbReference>
<name>A0ABQ6IH09_9MICO</name>
<organism evidence="1 2">
    <name type="scientific">Demequina litorisediminis</name>
    <dbReference type="NCBI Taxonomy" id="1849022"/>
    <lineage>
        <taxon>Bacteria</taxon>
        <taxon>Bacillati</taxon>
        <taxon>Actinomycetota</taxon>
        <taxon>Actinomycetes</taxon>
        <taxon>Micrococcales</taxon>
        <taxon>Demequinaceae</taxon>
        <taxon>Demequina</taxon>
    </lineage>
</organism>